<evidence type="ECO:0000313" key="2">
    <source>
        <dbReference type="EMBL" id="OGG03526.1"/>
    </source>
</evidence>
<organism evidence="2 3">
    <name type="scientific">Candidatus Glassbacteria bacterium RIFCSPLOWO2_12_FULL_58_11</name>
    <dbReference type="NCBI Taxonomy" id="1817867"/>
    <lineage>
        <taxon>Bacteria</taxon>
        <taxon>Candidatus Glassiibacteriota</taxon>
    </lineage>
</organism>
<evidence type="ECO:0000313" key="3">
    <source>
        <dbReference type="Proteomes" id="UP000179129"/>
    </source>
</evidence>
<reference evidence="2 3" key="1">
    <citation type="journal article" date="2016" name="Nat. Commun.">
        <title>Thousands of microbial genomes shed light on interconnected biogeochemical processes in an aquifer system.</title>
        <authorList>
            <person name="Anantharaman K."/>
            <person name="Brown C.T."/>
            <person name="Hug L.A."/>
            <person name="Sharon I."/>
            <person name="Castelle C.J."/>
            <person name="Probst A.J."/>
            <person name="Thomas B.C."/>
            <person name="Singh A."/>
            <person name="Wilkins M.J."/>
            <person name="Karaoz U."/>
            <person name="Brodie E.L."/>
            <person name="Williams K.H."/>
            <person name="Hubbard S.S."/>
            <person name="Banfield J.F."/>
        </authorList>
    </citation>
    <scope>NUCLEOTIDE SEQUENCE [LARGE SCALE GENOMIC DNA]</scope>
</reference>
<name>A0A1F5YTW5_9BACT</name>
<dbReference type="STRING" id="1817867.A3F83_09140"/>
<sequence length="223" mass="25048">MNIVFLVPILQCGAGELSAAELDPGKRLTIARVIYEGGGDWYSNPSSLPNLLKKIRASTGLPVAEQEVQVGLKSAELFSYPYLYMNGHGNIKFDEEEAGRLRKYLEEGGFLHADDNFGMDESFRREMKKVFPESELVEVPFDFPLYHSFFEFSDGLPKVHEHYGGPPHGLGIFSGGRLVVFYSFNTDLGDGWEDPEVHHDPEPIRQQSLKMGVNIFVYALTGR</sequence>
<dbReference type="AlphaFoldDB" id="A0A1F5YTW5"/>
<dbReference type="InterPro" id="IPR025297">
    <property type="entry name" value="DUF4159"/>
</dbReference>
<dbReference type="Proteomes" id="UP000179129">
    <property type="component" value="Unassembled WGS sequence"/>
</dbReference>
<dbReference type="Gene3D" id="3.40.50.12140">
    <property type="entry name" value="Domain of unknown function DUF4159"/>
    <property type="match status" value="1"/>
</dbReference>
<comment type="caution">
    <text evidence="2">The sequence shown here is derived from an EMBL/GenBank/DDBJ whole genome shotgun (WGS) entry which is preliminary data.</text>
</comment>
<gene>
    <name evidence="2" type="ORF">A3F83_09140</name>
</gene>
<protein>
    <recommendedName>
        <fullName evidence="1">DUF4159 domain-containing protein</fullName>
    </recommendedName>
</protein>
<evidence type="ECO:0000259" key="1">
    <source>
        <dbReference type="Pfam" id="PF13709"/>
    </source>
</evidence>
<proteinExistence type="predicted"/>
<dbReference type="EMBL" id="MFIX01000140">
    <property type="protein sequence ID" value="OGG03526.1"/>
    <property type="molecule type" value="Genomic_DNA"/>
</dbReference>
<feature type="domain" description="DUF4159" evidence="1">
    <location>
        <begin position="29"/>
        <end position="220"/>
    </location>
</feature>
<accession>A0A1F5YTW5</accession>
<dbReference type="Pfam" id="PF13709">
    <property type="entry name" value="DUF4159"/>
    <property type="match status" value="1"/>
</dbReference>